<dbReference type="GO" id="GO:0016020">
    <property type="term" value="C:membrane"/>
    <property type="evidence" value="ECO:0007669"/>
    <property type="project" value="UniProtKB-SubCell"/>
</dbReference>
<evidence type="ECO:0000256" key="5">
    <source>
        <dbReference type="ARBA" id="ARBA00023098"/>
    </source>
</evidence>
<dbReference type="GO" id="GO:0046474">
    <property type="term" value="P:glycerophospholipid biosynthetic process"/>
    <property type="evidence" value="ECO:0007669"/>
    <property type="project" value="TreeGrafter"/>
</dbReference>
<reference evidence="10" key="1">
    <citation type="submission" date="2018-06" db="EMBL/GenBank/DDBJ databases">
        <authorList>
            <person name="Zhirakovskaya E."/>
        </authorList>
    </citation>
    <scope>NUCLEOTIDE SEQUENCE</scope>
</reference>
<feature type="transmembrane region" description="Helical" evidence="9">
    <location>
        <begin position="90"/>
        <end position="113"/>
    </location>
</feature>
<dbReference type="PANTHER" id="PTHR14269">
    <property type="entry name" value="CDP-DIACYLGLYCEROL--GLYCEROL-3-PHOSPHATE 3-PHOSPHATIDYLTRANSFERASE-RELATED"/>
    <property type="match status" value="1"/>
</dbReference>
<organism evidence="10">
    <name type="scientific">hydrothermal vent metagenome</name>
    <dbReference type="NCBI Taxonomy" id="652676"/>
    <lineage>
        <taxon>unclassified sequences</taxon>
        <taxon>metagenomes</taxon>
        <taxon>ecological metagenomes</taxon>
    </lineage>
</organism>
<evidence type="ECO:0000256" key="4">
    <source>
        <dbReference type="ARBA" id="ARBA00022989"/>
    </source>
</evidence>
<evidence type="ECO:0000256" key="2">
    <source>
        <dbReference type="ARBA" id="ARBA00022516"/>
    </source>
</evidence>
<feature type="transmembrane region" description="Helical" evidence="9">
    <location>
        <begin position="7"/>
        <end position="27"/>
    </location>
</feature>
<dbReference type="InterPro" id="IPR000462">
    <property type="entry name" value="CDP-OH_P_trans"/>
</dbReference>
<sequence length="185" mass="20804">MFSLRNLPNLLSLLRIALVPPVVFYLLQHNYMPALVLFVIAGVTDSLDGWLAKRFNWESALGEILDPLADKLLLVSSYISFAWLELLPLWLVLSVILRDVIIVSGGILYRLFFGKVIISPTYISKLNTLMQIILIAVMLVSLAWLSVDEFIITSLIWIVLFTTLASGIVYIFAWGSRAIYAAKNT</sequence>
<evidence type="ECO:0000256" key="8">
    <source>
        <dbReference type="ARBA" id="ARBA00023264"/>
    </source>
</evidence>
<keyword evidence="5" id="KW-0443">Lipid metabolism</keyword>
<dbReference type="EMBL" id="UOFT01000022">
    <property type="protein sequence ID" value="VAW92064.1"/>
    <property type="molecule type" value="Genomic_DNA"/>
</dbReference>
<accession>A0A3B1ADW4</accession>
<feature type="transmembrane region" description="Helical" evidence="9">
    <location>
        <begin position="64"/>
        <end position="84"/>
    </location>
</feature>
<dbReference type="EC" id="2.7.8.5" evidence="10"/>
<evidence type="ECO:0000256" key="1">
    <source>
        <dbReference type="ARBA" id="ARBA00004141"/>
    </source>
</evidence>
<dbReference type="InterPro" id="IPR043130">
    <property type="entry name" value="CDP-OH_PTrfase_TM_dom"/>
</dbReference>
<proteinExistence type="predicted"/>
<keyword evidence="3 9" id="KW-0812">Transmembrane</keyword>
<dbReference type="AlphaFoldDB" id="A0A3B1ADW4"/>
<dbReference type="InterPro" id="IPR050324">
    <property type="entry name" value="CDP-alcohol_PTase-I"/>
</dbReference>
<evidence type="ECO:0000256" key="9">
    <source>
        <dbReference type="SAM" id="Phobius"/>
    </source>
</evidence>
<keyword evidence="6 9" id="KW-0472">Membrane</keyword>
<feature type="transmembrane region" description="Helical" evidence="9">
    <location>
        <begin position="151"/>
        <end position="173"/>
    </location>
</feature>
<dbReference type="PIRSF" id="PIRSF000847">
    <property type="entry name" value="Phos_ph_gly_syn"/>
    <property type="match status" value="1"/>
</dbReference>
<keyword evidence="4 9" id="KW-1133">Transmembrane helix</keyword>
<dbReference type="Pfam" id="PF01066">
    <property type="entry name" value="CDP-OH_P_transf"/>
    <property type="match status" value="1"/>
</dbReference>
<keyword evidence="10" id="KW-0808">Transferase</keyword>
<keyword evidence="8" id="KW-1208">Phospholipid metabolism</keyword>
<feature type="transmembrane region" description="Helical" evidence="9">
    <location>
        <begin position="33"/>
        <end position="52"/>
    </location>
</feature>
<gene>
    <name evidence="10" type="ORF">MNBD_GAMMA23-879</name>
</gene>
<dbReference type="GO" id="GO:0008444">
    <property type="term" value="F:CDP-diacylglycerol-glycerol-3-phosphate 3-phosphatidyltransferase activity"/>
    <property type="evidence" value="ECO:0007669"/>
    <property type="project" value="UniProtKB-EC"/>
</dbReference>
<keyword evidence="7" id="KW-0594">Phospholipid biosynthesis</keyword>
<dbReference type="InterPro" id="IPR004570">
    <property type="entry name" value="Phosphatidylglycerol_P_synth"/>
</dbReference>
<keyword evidence="2" id="KW-0444">Lipid biosynthesis</keyword>
<evidence type="ECO:0000256" key="6">
    <source>
        <dbReference type="ARBA" id="ARBA00023136"/>
    </source>
</evidence>
<evidence type="ECO:0000256" key="3">
    <source>
        <dbReference type="ARBA" id="ARBA00022692"/>
    </source>
</evidence>
<dbReference type="Gene3D" id="1.20.120.1760">
    <property type="match status" value="1"/>
</dbReference>
<comment type="subcellular location">
    <subcellularLocation>
        <location evidence="1">Membrane</location>
        <topology evidence="1">Multi-pass membrane protein</topology>
    </subcellularLocation>
</comment>
<evidence type="ECO:0000256" key="7">
    <source>
        <dbReference type="ARBA" id="ARBA00023209"/>
    </source>
</evidence>
<protein>
    <submittedName>
        <fullName evidence="10">CDP-diacylglycerol--glycerol-3-phosphate 3-phosphatidyltransferase</fullName>
        <ecNumber evidence="10">2.7.8.5</ecNumber>
    </submittedName>
</protein>
<evidence type="ECO:0000313" key="10">
    <source>
        <dbReference type="EMBL" id="VAW92064.1"/>
    </source>
</evidence>
<feature type="transmembrane region" description="Helical" evidence="9">
    <location>
        <begin position="125"/>
        <end position="145"/>
    </location>
</feature>
<dbReference type="PANTHER" id="PTHR14269:SF11">
    <property type="entry name" value="CDP-DIACYLGLYCEROL--GLYCEROL-3-PHOSPHATE 3-PHOSPHATIDYLTRANSFERASE"/>
    <property type="match status" value="1"/>
</dbReference>
<name>A0A3B1ADW4_9ZZZZ</name>